<evidence type="ECO:0000313" key="2">
    <source>
        <dbReference type="Proteomes" id="UP000324897"/>
    </source>
</evidence>
<protein>
    <submittedName>
        <fullName evidence="1">Uncharacterized protein</fullName>
    </submittedName>
</protein>
<accession>A0A5J9SXJ0</accession>
<name>A0A5J9SXJ0_9POAL</name>
<dbReference type="AlphaFoldDB" id="A0A5J9SXJ0"/>
<keyword evidence="2" id="KW-1185">Reference proteome</keyword>
<dbReference type="Gramene" id="TVU03667">
    <property type="protein sequence ID" value="TVU03667"/>
    <property type="gene ID" value="EJB05_50856"/>
</dbReference>
<gene>
    <name evidence="1" type="ORF">EJB05_50856</name>
</gene>
<evidence type="ECO:0000313" key="1">
    <source>
        <dbReference type="EMBL" id="TVU03667.1"/>
    </source>
</evidence>
<feature type="non-terminal residue" evidence="1">
    <location>
        <position position="1"/>
    </location>
</feature>
<dbReference type="EMBL" id="RWGY01000163">
    <property type="protein sequence ID" value="TVU03667.1"/>
    <property type="molecule type" value="Genomic_DNA"/>
</dbReference>
<sequence length="215" mass="24152">MVLFTEEKQDRRLIIFFSRARRSLPPMISLQAKVRENGTTTFEDGGEVEGTKKTAVRVDDTVQVQVEHETLLRLAAAVAEVAELAIDGGRQRVVVEVAVGHALVDLHEVELPPRADDDVRSQVTYASFLHAKITWSARFMQGPTAEPVAPSRANLIVMMAIVLGGERAQSRTHQSPRAKHSFGVHRTLCVAQRRRWLRVAYECTTIYREVTQRIV</sequence>
<organism evidence="1 2">
    <name type="scientific">Eragrostis curvula</name>
    <name type="common">weeping love grass</name>
    <dbReference type="NCBI Taxonomy" id="38414"/>
    <lineage>
        <taxon>Eukaryota</taxon>
        <taxon>Viridiplantae</taxon>
        <taxon>Streptophyta</taxon>
        <taxon>Embryophyta</taxon>
        <taxon>Tracheophyta</taxon>
        <taxon>Spermatophyta</taxon>
        <taxon>Magnoliopsida</taxon>
        <taxon>Liliopsida</taxon>
        <taxon>Poales</taxon>
        <taxon>Poaceae</taxon>
        <taxon>PACMAD clade</taxon>
        <taxon>Chloridoideae</taxon>
        <taxon>Eragrostideae</taxon>
        <taxon>Eragrostidinae</taxon>
        <taxon>Eragrostis</taxon>
    </lineage>
</organism>
<proteinExistence type="predicted"/>
<dbReference type="Proteomes" id="UP000324897">
    <property type="component" value="Unassembled WGS sequence"/>
</dbReference>
<comment type="caution">
    <text evidence="1">The sequence shown here is derived from an EMBL/GenBank/DDBJ whole genome shotgun (WGS) entry which is preliminary data.</text>
</comment>
<reference evidence="1 2" key="1">
    <citation type="journal article" date="2019" name="Sci. Rep.">
        <title>A high-quality genome of Eragrostis curvula grass provides insights into Poaceae evolution and supports new strategies to enhance forage quality.</title>
        <authorList>
            <person name="Carballo J."/>
            <person name="Santos B.A.C.M."/>
            <person name="Zappacosta D."/>
            <person name="Garbus I."/>
            <person name="Selva J.P."/>
            <person name="Gallo C.A."/>
            <person name="Diaz A."/>
            <person name="Albertini E."/>
            <person name="Caccamo M."/>
            <person name="Echenique V."/>
        </authorList>
    </citation>
    <scope>NUCLEOTIDE SEQUENCE [LARGE SCALE GENOMIC DNA]</scope>
    <source>
        <strain evidence="2">cv. Victoria</strain>
        <tissue evidence="1">Leaf</tissue>
    </source>
</reference>